<name>A0A540LFE3_MALBA</name>
<keyword evidence="3" id="KW-1185">Reference proteome</keyword>
<dbReference type="STRING" id="106549.A0A540LFE3"/>
<dbReference type="PANTHER" id="PTHR47481">
    <property type="match status" value="1"/>
</dbReference>
<feature type="chain" id="PRO_5021728774" description="Retrotransposon gag domain-containing protein" evidence="1">
    <location>
        <begin position="23"/>
        <end position="217"/>
    </location>
</feature>
<dbReference type="PANTHER" id="PTHR47481:SF34">
    <property type="entry name" value="CCHC-TYPE DOMAIN-CONTAINING PROTEIN"/>
    <property type="match status" value="1"/>
</dbReference>
<evidence type="ECO:0000313" key="3">
    <source>
        <dbReference type="Proteomes" id="UP000315295"/>
    </source>
</evidence>
<evidence type="ECO:0000256" key="1">
    <source>
        <dbReference type="SAM" id="SignalP"/>
    </source>
</evidence>
<dbReference type="Pfam" id="PF14223">
    <property type="entry name" value="Retrotran_gag_2"/>
    <property type="match status" value="1"/>
</dbReference>
<reference evidence="2 3" key="1">
    <citation type="journal article" date="2019" name="G3 (Bethesda)">
        <title>Sequencing of a Wild Apple (Malus baccata) Genome Unravels the Differences Between Cultivated and Wild Apple Species Regarding Disease Resistance and Cold Tolerance.</title>
        <authorList>
            <person name="Chen X."/>
        </authorList>
    </citation>
    <scope>NUCLEOTIDE SEQUENCE [LARGE SCALE GENOMIC DNA]</scope>
    <source>
        <strain evidence="3">cv. Shandingzi</strain>
        <tissue evidence="2">Leaves</tissue>
    </source>
</reference>
<dbReference type="AlphaFoldDB" id="A0A540LFE3"/>
<comment type="caution">
    <text evidence="2">The sequence shown here is derived from an EMBL/GenBank/DDBJ whole genome shotgun (WGS) entry which is preliminary data.</text>
</comment>
<proteinExistence type="predicted"/>
<dbReference type="Proteomes" id="UP000315295">
    <property type="component" value="Unassembled WGS sequence"/>
</dbReference>
<gene>
    <name evidence="2" type="ORF">C1H46_029281</name>
</gene>
<evidence type="ECO:0008006" key="4">
    <source>
        <dbReference type="Google" id="ProtNLM"/>
    </source>
</evidence>
<feature type="signal peptide" evidence="1">
    <location>
        <begin position="1"/>
        <end position="22"/>
    </location>
</feature>
<organism evidence="2 3">
    <name type="scientific">Malus baccata</name>
    <name type="common">Siberian crab apple</name>
    <name type="synonym">Pyrus baccata</name>
    <dbReference type="NCBI Taxonomy" id="106549"/>
    <lineage>
        <taxon>Eukaryota</taxon>
        <taxon>Viridiplantae</taxon>
        <taxon>Streptophyta</taxon>
        <taxon>Embryophyta</taxon>
        <taxon>Tracheophyta</taxon>
        <taxon>Spermatophyta</taxon>
        <taxon>Magnoliopsida</taxon>
        <taxon>eudicotyledons</taxon>
        <taxon>Gunneridae</taxon>
        <taxon>Pentapetalae</taxon>
        <taxon>rosids</taxon>
        <taxon>fabids</taxon>
        <taxon>Rosales</taxon>
        <taxon>Rosaceae</taxon>
        <taxon>Amygdaloideae</taxon>
        <taxon>Maleae</taxon>
        <taxon>Malus</taxon>
    </lineage>
</organism>
<dbReference type="EMBL" id="VIEB01000609">
    <property type="protein sequence ID" value="TQD85193.1"/>
    <property type="molecule type" value="Genomic_DNA"/>
</dbReference>
<accession>A0A540LFE3</accession>
<evidence type="ECO:0000313" key="2">
    <source>
        <dbReference type="EMBL" id="TQD85193.1"/>
    </source>
</evidence>
<protein>
    <recommendedName>
        <fullName evidence="4">Retrotransposon gag domain-containing protein</fullName>
    </recommendedName>
</protein>
<sequence>MQLIIATLSPTAMLCIIGCTSAHEIWINLRDRFSTVTKASIFQMKLELQNIQKGSESISKYFQRIKDVRDHLFAAGVSFEDDDIVILALKGLPSEYNTFRTVIRGRENVISLKDFQAQLLAEEATIENNQFPGSFTTVMLAQGNESKGKSLMLEEGSSHSKGFSPPHLGQYHGSSSNQGAFSGFYNTNGLHYHSGGFMGFHNNRGRARGRNNYSSNF</sequence>
<keyword evidence="1" id="KW-0732">Signal</keyword>